<comment type="caution">
    <text evidence="1">The sequence shown here is derived from an EMBL/GenBank/DDBJ whole genome shotgun (WGS) entry which is preliminary data.</text>
</comment>
<keyword evidence="2" id="KW-1185">Reference proteome</keyword>
<organism evidence="1 2">
    <name type="scientific">Sporanaerobium hydrogeniformans</name>
    <dbReference type="NCBI Taxonomy" id="3072179"/>
    <lineage>
        <taxon>Bacteria</taxon>
        <taxon>Bacillati</taxon>
        <taxon>Bacillota</taxon>
        <taxon>Clostridia</taxon>
        <taxon>Lachnospirales</taxon>
        <taxon>Lachnospiraceae</taxon>
        <taxon>Sporanaerobium</taxon>
    </lineage>
</organism>
<protein>
    <submittedName>
        <fullName evidence="1">Uncharacterized protein</fullName>
    </submittedName>
</protein>
<dbReference type="EMBL" id="PEDL01000002">
    <property type="protein sequence ID" value="PHV71585.1"/>
    <property type="molecule type" value="Genomic_DNA"/>
</dbReference>
<accession>A0AC61DFF0</accession>
<gene>
    <name evidence="1" type="ORF">CS063_03205</name>
</gene>
<evidence type="ECO:0000313" key="2">
    <source>
        <dbReference type="Proteomes" id="UP000224460"/>
    </source>
</evidence>
<proteinExistence type="predicted"/>
<name>A0AC61DFF0_9FIRM</name>
<dbReference type="Proteomes" id="UP000224460">
    <property type="component" value="Unassembled WGS sequence"/>
</dbReference>
<reference evidence="1" key="1">
    <citation type="submission" date="2017-10" db="EMBL/GenBank/DDBJ databases">
        <title>Genome sequence of cellulolytic Lachnospiraceae bacterium XHS1971 isolated from hotspring sediment.</title>
        <authorList>
            <person name="Vasudevan G."/>
            <person name="Joshi A.J."/>
            <person name="Hivarkar S."/>
            <person name="Lanjekar V.B."/>
            <person name="Dhakephalkar P.K."/>
            <person name="Dagar S."/>
        </authorList>
    </citation>
    <scope>NUCLEOTIDE SEQUENCE</scope>
    <source>
        <strain evidence="1">XHS1971</strain>
    </source>
</reference>
<sequence length="77" mass="8431">MSNCLSCGGNATLVAVLLTVLFSRCLNNEQQDTWGNMLLLIGQVLIVIAAIDEKEECPNNCYNHFGRDFGGFEGANY</sequence>
<evidence type="ECO:0000313" key="1">
    <source>
        <dbReference type="EMBL" id="PHV71585.1"/>
    </source>
</evidence>